<evidence type="ECO:0000259" key="9">
    <source>
        <dbReference type="Pfam" id="PF01915"/>
    </source>
</evidence>
<feature type="signal peptide" evidence="7">
    <location>
        <begin position="1"/>
        <end position="19"/>
    </location>
</feature>
<dbReference type="Gene3D" id="3.40.50.1700">
    <property type="entry name" value="Glycoside hydrolase family 3 C-terminal domain"/>
    <property type="match status" value="1"/>
</dbReference>
<name>A0ABR6W921_9BACT</name>
<dbReference type="EC" id="3.2.1.21" evidence="3"/>
<dbReference type="InterPro" id="IPR036881">
    <property type="entry name" value="Glyco_hydro_3_C_sf"/>
</dbReference>
<gene>
    <name evidence="10" type="ORF">FH603_3580</name>
</gene>
<feature type="domain" description="Glycoside hydrolase family 3 N-terminal" evidence="8">
    <location>
        <begin position="122"/>
        <end position="413"/>
    </location>
</feature>
<feature type="domain" description="Glycoside hydrolase family 3 C-terminal" evidence="9">
    <location>
        <begin position="486"/>
        <end position="624"/>
    </location>
</feature>
<dbReference type="InterPro" id="IPR017853">
    <property type="entry name" value="GH"/>
</dbReference>
<evidence type="ECO:0000256" key="1">
    <source>
        <dbReference type="ARBA" id="ARBA00000448"/>
    </source>
</evidence>
<dbReference type="SUPFAM" id="SSF51445">
    <property type="entry name" value="(Trans)glycosidases"/>
    <property type="match status" value="1"/>
</dbReference>
<protein>
    <recommendedName>
        <fullName evidence="3">beta-glucosidase</fullName>
        <ecNumber evidence="3">3.2.1.21</ecNumber>
    </recommendedName>
</protein>
<dbReference type="InterPro" id="IPR036962">
    <property type="entry name" value="Glyco_hydro_3_N_sf"/>
</dbReference>
<dbReference type="InterPro" id="IPR051915">
    <property type="entry name" value="Cellulose_Degrad_GH3"/>
</dbReference>
<organism evidence="10 11">
    <name type="scientific">Spirosoma utsteinense</name>
    <dbReference type="NCBI Taxonomy" id="2585773"/>
    <lineage>
        <taxon>Bacteria</taxon>
        <taxon>Pseudomonadati</taxon>
        <taxon>Bacteroidota</taxon>
        <taxon>Cytophagia</taxon>
        <taxon>Cytophagales</taxon>
        <taxon>Cytophagaceae</taxon>
        <taxon>Spirosoma</taxon>
    </lineage>
</organism>
<dbReference type="Gene3D" id="3.20.20.300">
    <property type="entry name" value="Glycoside hydrolase, family 3, N-terminal domain"/>
    <property type="match status" value="1"/>
</dbReference>
<dbReference type="InterPro" id="IPR002772">
    <property type="entry name" value="Glyco_hydro_3_C"/>
</dbReference>
<evidence type="ECO:0000256" key="5">
    <source>
        <dbReference type="ARBA" id="ARBA00022801"/>
    </source>
</evidence>
<keyword evidence="6" id="KW-0326">Glycosidase</keyword>
<evidence type="ECO:0000256" key="4">
    <source>
        <dbReference type="ARBA" id="ARBA00022729"/>
    </source>
</evidence>
<sequence>MTYLHKTLAVAALIGLVSAGWPVPPVAPVRDLNKNGKLDPYEDPKQSVEARVSDLLKQMNVAEKAGMMFINGTVINDDGTIEKKPGAQGPAAMMPTAIENITERHMTHFNLWAVPGTRAFATGTNAIQKLAESSRLGIPVTIASDPRHYFSSSIFGMAADGFSQWPEQLGFAAIGDVKLMQQFGDIARQEYLAVGIREALHPMADLATEPRWARVSGTFGEDARLSAKLVEAYVRGYQGPTLGPASVACMTKHFSGGGPQKEGLDPHFEFQKGQVYPGKNFNYHLIPFEAAFAAKTAAIMPYYGIPTDQTSENVAFSFNKDIITRLLRDKYKFDGVVCTDWGLITDTKMGPAVWLARAWGVENLSREERVLKAIQAGVDQFGGENCPELVVKLVNDGKLSEARIDQSVRRLLRQKFALGLFDNPYVDVEKATQLVGKPAFRQAGEAAQRRSMTLLKNDAKTLPLAMGKLKIYLKNVDPTVAAAYGSVVEKPEEADIAIVRLKTPWVPVETQNPMARGFHHGDLDFKGKEKEEILTLLKTVPTIVDIYLDRPAVIPEISVGAKGLLANYGASDAAVLDVIFGKARPEGNLPFELPSSMEAVRNQKEDVPYDSKDPLYKFGYGLRYPAALN</sequence>
<dbReference type="Pfam" id="PF00933">
    <property type="entry name" value="Glyco_hydro_3"/>
    <property type="match status" value="1"/>
</dbReference>
<proteinExistence type="inferred from homology"/>
<dbReference type="InterPro" id="IPR001764">
    <property type="entry name" value="Glyco_hydro_3_N"/>
</dbReference>
<comment type="similarity">
    <text evidence="2">Belongs to the glycosyl hydrolase 3 family.</text>
</comment>
<dbReference type="SUPFAM" id="SSF52279">
    <property type="entry name" value="Beta-D-glucan exohydrolase, C-terminal domain"/>
    <property type="match status" value="1"/>
</dbReference>
<dbReference type="Pfam" id="PF01915">
    <property type="entry name" value="Glyco_hydro_3_C"/>
    <property type="match status" value="1"/>
</dbReference>
<comment type="catalytic activity">
    <reaction evidence="1">
        <text>Hydrolysis of terminal, non-reducing beta-D-glucosyl residues with release of beta-D-glucose.</text>
        <dbReference type="EC" id="3.2.1.21"/>
    </reaction>
</comment>
<dbReference type="RefSeq" id="WP_186738849.1">
    <property type="nucleotide sequence ID" value="NZ_VFIA01000022.1"/>
</dbReference>
<dbReference type="PRINTS" id="PR00133">
    <property type="entry name" value="GLHYDRLASE3"/>
</dbReference>
<keyword evidence="5" id="KW-0378">Hydrolase</keyword>
<evidence type="ECO:0000256" key="2">
    <source>
        <dbReference type="ARBA" id="ARBA00005336"/>
    </source>
</evidence>
<reference evidence="10 11" key="1">
    <citation type="submission" date="2019-06" db="EMBL/GenBank/DDBJ databases">
        <title>Spirosoma utsteinense sp. nov. isolated from Antarctic ice-free soils.</title>
        <authorList>
            <person name="Tahon G."/>
        </authorList>
    </citation>
    <scope>NUCLEOTIDE SEQUENCE [LARGE SCALE GENOMIC DNA]</scope>
    <source>
        <strain evidence="10 11">LMG 31447</strain>
    </source>
</reference>
<evidence type="ECO:0000256" key="7">
    <source>
        <dbReference type="SAM" id="SignalP"/>
    </source>
</evidence>
<evidence type="ECO:0000313" key="10">
    <source>
        <dbReference type="EMBL" id="MBC3793064.1"/>
    </source>
</evidence>
<keyword evidence="4 7" id="KW-0732">Signal</keyword>
<dbReference type="EMBL" id="VFIA01000022">
    <property type="protein sequence ID" value="MBC3793064.1"/>
    <property type="molecule type" value="Genomic_DNA"/>
</dbReference>
<evidence type="ECO:0000259" key="8">
    <source>
        <dbReference type="Pfam" id="PF00933"/>
    </source>
</evidence>
<dbReference type="Proteomes" id="UP000700732">
    <property type="component" value="Unassembled WGS sequence"/>
</dbReference>
<evidence type="ECO:0000313" key="11">
    <source>
        <dbReference type="Proteomes" id="UP000700732"/>
    </source>
</evidence>
<evidence type="ECO:0000256" key="3">
    <source>
        <dbReference type="ARBA" id="ARBA00012744"/>
    </source>
</evidence>
<dbReference type="PANTHER" id="PTHR30620">
    <property type="entry name" value="PERIPLASMIC BETA-GLUCOSIDASE-RELATED"/>
    <property type="match status" value="1"/>
</dbReference>
<dbReference type="PANTHER" id="PTHR30620:SF16">
    <property type="entry name" value="LYSOSOMAL BETA GLUCOSIDASE"/>
    <property type="match status" value="1"/>
</dbReference>
<comment type="caution">
    <text evidence="10">The sequence shown here is derived from an EMBL/GenBank/DDBJ whole genome shotgun (WGS) entry which is preliminary data.</text>
</comment>
<keyword evidence="11" id="KW-1185">Reference proteome</keyword>
<accession>A0ABR6W921</accession>
<feature type="chain" id="PRO_5045164984" description="beta-glucosidase" evidence="7">
    <location>
        <begin position="20"/>
        <end position="629"/>
    </location>
</feature>
<evidence type="ECO:0000256" key="6">
    <source>
        <dbReference type="ARBA" id="ARBA00023295"/>
    </source>
</evidence>